<organism evidence="1 2">
    <name type="scientific">Bauldia litoralis</name>
    <dbReference type="NCBI Taxonomy" id="665467"/>
    <lineage>
        <taxon>Bacteria</taxon>
        <taxon>Pseudomonadati</taxon>
        <taxon>Pseudomonadota</taxon>
        <taxon>Alphaproteobacteria</taxon>
        <taxon>Hyphomicrobiales</taxon>
        <taxon>Kaistiaceae</taxon>
        <taxon>Bauldia</taxon>
    </lineage>
</organism>
<proteinExistence type="predicted"/>
<dbReference type="RefSeq" id="WP_090876701.1">
    <property type="nucleotide sequence ID" value="NZ_FMXQ01000004.1"/>
</dbReference>
<dbReference type="EMBL" id="FMXQ01000004">
    <property type="protein sequence ID" value="SDB31849.1"/>
    <property type="molecule type" value="Genomic_DNA"/>
</dbReference>
<evidence type="ECO:0000313" key="2">
    <source>
        <dbReference type="Proteomes" id="UP000199071"/>
    </source>
</evidence>
<dbReference type="OrthoDB" id="7916166at2"/>
<protein>
    <recommendedName>
        <fullName evidence="3">Lipoprotein</fullName>
    </recommendedName>
</protein>
<dbReference type="Proteomes" id="UP000199071">
    <property type="component" value="Unassembled WGS sequence"/>
</dbReference>
<dbReference type="STRING" id="665467.SAMN02982931_02455"/>
<name>A0A1G6CG29_9HYPH</name>
<gene>
    <name evidence="1" type="ORF">SAMN02982931_02455</name>
</gene>
<evidence type="ECO:0000313" key="1">
    <source>
        <dbReference type="EMBL" id="SDB31849.1"/>
    </source>
</evidence>
<sequence>MIATPARTFSVGALFLIALSACSPEESGDYIKVGGGGFVFNYRIAEASAGVIAEPQRTLPAGGTLEARFDNPAGGPPIVIAKEVTANRKRYSFTTPPLTGVKGGKAYRVAVRVIDDAGTELQSVDYELRSEFDQSILPEKALTVGPGYDINPDNPEQE</sequence>
<dbReference type="PROSITE" id="PS51257">
    <property type="entry name" value="PROKAR_LIPOPROTEIN"/>
    <property type="match status" value="1"/>
</dbReference>
<keyword evidence="2" id="KW-1185">Reference proteome</keyword>
<dbReference type="AlphaFoldDB" id="A0A1G6CG29"/>
<evidence type="ECO:0008006" key="3">
    <source>
        <dbReference type="Google" id="ProtNLM"/>
    </source>
</evidence>
<accession>A0A1G6CG29</accession>
<reference evidence="1 2" key="1">
    <citation type="submission" date="2016-10" db="EMBL/GenBank/DDBJ databases">
        <authorList>
            <person name="de Groot N.N."/>
        </authorList>
    </citation>
    <scope>NUCLEOTIDE SEQUENCE [LARGE SCALE GENOMIC DNA]</scope>
    <source>
        <strain evidence="1 2">ATCC 35022</strain>
    </source>
</reference>